<feature type="transmembrane region" description="Helical" evidence="1">
    <location>
        <begin position="12"/>
        <end position="31"/>
    </location>
</feature>
<proteinExistence type="predicted"/>
<accession>A0A6C0I2P3</accession>
<sequence length="313" mass="34724">MLFYGKEIDIFYIILLVIFILVFYILFSFYMQQKQTIALTTSSQPILSASAIVPIPIKSGEVLERGAFAISLWLNLTSWVPPTTVDASFNVLSLNNTTNSNPATNILTLYIDANCNLFISSTLFTPKQTYQIMSSPLPIKEPVNIIFNYNGDDDYTQDENEFLRNPDGSIKKTNNGKPISIYNTDTGFFYKNRALDVFINGMLNNTIILNTSLSKEEGNVCDNNTCVSYFDDASMNYFTNNNIQLLVGSAGSSVNGPIGTISNVAFIKGGCSTEDAQSINNSGNSSSILDNILSYKLRFSLLEDDKEVKVYDI</sequence>
<reference evidence="2" key="1">
    <citation type="journal article" date="2020" name="Nature">
        <title>Giant virus diversity and host interactions through global metagenomics.</title>
        <authorList>
            <person name="Schulz F."/>
            <person name="Roux S."/>
            <person name="Paez-Espino D."/>
            <person name="Jungbluth S."/>
            <person name="Walsh D.A."/>
            <person name="Denef V.J."/>
            <person name="McMahon K.D."/>
            <person name="Konstantinidis K.T."/>
            <person name="Eloe-Fadrosh E.A."/>
            <person name="Kyrpides N.C."/>
            <person name="Woyke T."/>
        </authorList>
    </citation>
    <scope>NUCLEOTIDE SEQUENCE</scope>
    <source>
        <strain evidence="2">GVMAG-M-3300023184-18</strain>
    </source>
</reference>
<evidence type="ECO:0000313" key="2">
    <source>
        <dbReference type="EMBL" id="QHT86685.1"/>
    </source>
</evidence>
<dbReference type="AlphaFoldDB" id="A0A6C0I2P3"/>
<protein>
    <submittedName>
        <fullName evidence="2">Uncharacterized protein</fullName>
    </submittedName>
</protein>
<name>A0A6C0I2P3_9ZZZZ</name>
<evidence type="ECO:0000256" key="1">
    <source>
        <dbReference type="SAM" id="Phobius"/>
    </source>
</evidence>
<keyword evidence="1" id="KW-0472">Membrane</keyword>
<keyword evidence="1" id="KW-1133">Transmembrane helix</keyword>
<dbReference type="EMBL" id="MN740075">
    <property type="protein sequence ID" value="QHT86685.1"/>
    <property type="molecule type" value="Genomic_DNA"/>
</dbReference>
<keyword evidence="1" id="KW-0812">Transmembrane</keyword>
<organism evidence="2">
    <name type="scientific">viral metagenome</name>
    <dbReference type="NCBI Taxonomy" id="1070528"/>
    <lineage>
        <taxon>unclassified sequences</taxon>
        <taxon>metagenomes</taxon>
        <taxon>organismal metagenomes</taxon>
    </lineage>
</organism>